<dbReference type="PROSITE" id="PS50203">
    <property type="entry name" value="CALPAIN_CAT"/>
    <property type="match status" value="1"/>
</dbReference>
<keyword evidence="4" id="KW-0788">Thiol protease</keyword>
<dbReference type="PROSITE" id="PS00139">
    <property type="entry name" value="THIOL_PROTEASE_CYS"/>
    <property type="match status" value="1"/>
</dbReference>
<protein>
    <submittedName>
        <fullName evidence="8">Calpain-A</fullName>
    </submittedName>
</protein>
<dbReference type="GO" id="GO:0005737">
    <property type="term" value="C:cytoplasm"/>
    <property type="evidence" value="ECO:0007669"/>
    <property type="project" value="TreeGrafter"/>
</dbReference>
<dbReference type="SUPFAM" id="SSF54001">
    <property type="entry name" value="Cysteine proteinases"/>
    <property type="match status" value="1"/>
</dbReference>
<dbReference type="SMART" id="SM00230">
    <property type="entry name" value="CysPc"/>
    <property type="match status" value="1"/>
</dbReference>
<dbReference type="GO" id="GO:0004198">
    <property type="term" value="F:calcium-dependent cysteine-type endopeptidase activity"/>
    <property type="evidence" value="ECO:0007669"/>
    <property type="project" value="InterPro"/>
</dbReference>
<evidence type="ECO:0000313" key="8">
    <source>
        <dbReference type="EMBL" id="ODM97214.1"/>
    </source>
</evidence>
<reference evidence="8 9" key="1">
    <citation type="journal article" date="2016" name="Genome Biol. Evol.">
        <title>Gene Family Evolution Reflects Adaptation to Soil Environmental Stressors in the Genome of the Collembolan Orchesella cincta.</title>
        <authorList>
            <person name="Faddeeva-Vakhrusheva A."/>
            <person name="Derks M.F."/>
            <person name="Anvar S.Y."/>
            <person name="Agamennone V."/>
            <person name="Suring W."/>
            <person name="Smit S."/>
            <person name="van Straalen N.M."/>
            <person name="Roelofs D."/>
        </authorList>
    </citation>
    <scope>NUCLEOTIDE SEQUENCE [LARGE SCALE GENOMIC DNA]</scope>
    <source>
        <tissue evidence="8">Mixed pool</tissue>
    </source>
</reference>
<dbReference type="InterPro" id="IPR000169">
    <property type="entry name" value="Pept_cys_AS"/>
</dbReference>
<evidence type="ECO:0000259" key="7">
    <source>
        <dbReference type="PROSITE" id="PS50203"/>
    </source>
</evidence>
<keyword evidence="2" id="KW-0645">Protease</keyword>
<evidence type="ECO:0000256" key="3">
    <source>
        <dbReference type="ARBA" id="ARBA00022801"/>
    </source>
</evidence>
<feature type="active site" evidence="5">
    <location>
        <position position="232"/>
    </location>
</feature>
<dbReference type="Proteomes" id="UP000094527">
    <property type="component" value="Unassembled WGS sequence"/>
</dbReference>
<dbReference type="PRINTS" id="PR00704">
    <property type="entry name" value="CALPAIN"/>
</dbReference>
<keyword evidence="3" id="KW-0378">Hydrolase</keyword>
<comment type="caution">
    <text evidence="6">Lacks conserved residue(s) required for the propagation of feature annotation.</text>
</comment>
<name>A0A1D2MWM1_ORCCI</name>
<keyword evidence="9" id="KW-1185">Reference proteome</keyword>
<dbReference type="PANTHER" id="PTHR10183">
    <property type="entry name" value="CALPAIN"/>
    <property type="match status" value="1"/>
</dbReference>
<dbReference type="PANTHER" id="PTHR10183:SF433">
    <property type="entry name" value="CALPAIN-A-RELATED"/>
    <property type="match status" value="1"/>
</dbReference>
<dbReference type="CDD" id="cd00044">
    <property type="entry name" value="CysPc"/>
    <property type="match status" value="1"/>
</dbReference>
<accession>A0A1D2MWM1</accession>
<proteinExistence type="inferred from homology"/>
<dbReference type="EMBL" id="LJIJ01000463">
    <property type="protein sequence ID" value="ODM97214.1"/>
    <property type="molecule type" value="Genomic_DNA"/>
</dbReference>
<sequence length="321" mass="34990">MAFKGFFKAIKKEVTNEIGRQIDKAVNKKGGGSSGDDQIMPVNMSAVEGVLGLLGGGGGGSSASGLQNLLNTIQNLSGGQLPTNVGNLLPGILKVAEIIGHGMGDDTPRTEQNADGSFIDGFIKTIVGGRKIHGGKGSTKARQINVDQSYGQSRAGIYGGTQDYKEIQSKCLNDGVLFEDPEFPAEDASVFFSKSEARGFQWMRPHEITSDPQFFVSGASRFDVKQGELGDCWLLAAVANLTLNEKLSTTWVPEDKLVRVGLLRVFHFRFWQYGQWVDVVIDDRLPTKYGKLVFMHSEDSNEFWSALLEKAYAKLHGSYGR</sequence>
<dbReference type="GO" id="GO:0006508">
    <property type="term" value="P:proteolysis"/>
    <property type="evidence" value="ECO:0007669"/>
    <property type="project" value="UniProtKB-KW"/>
</dbReference>
<dbReference type="AlphaFoldDB" id="A0A1D2MWM1"/>
<evidence type="ECO:0000256" key="1">
    <source>
        <dbReference type="ARBA" id="ARBA00007623"/>
    </source>
</evidence>
<dbReference type="InterPro" id="IPR001300">
    <property type="entry name" value="Peptidase_C2_calpain_cat"/>
</dbReference>
<evidence type="ECO:0000256" key="4">
    <source>
        <dbReference type="ARBA" id="ARBA00022807"/>
    </source>
</evidence>
<dbReference type="OrthoDB" id="424753at2759"/>
<evidence type="ECO:0000256" key="2">
    <source>
        <dbReference type="ARBA" id="ARBA00022670"/>
    </source>
</evidence>
<dbReference type="InterPro" id="IPR038765">
    <property type="entry name" value="Papain-like_cys_pep_sf"/>
</dbReference>
<evidence type="ECO:0000256" key="5">
    <source>
        <dbReference type="PIRSR" id="PIRSR622684-1"/>
    </source>
</evidence>
<dbReference type="OMA" id="EIIGHGM"/>
<dbReference type="InterPro" id="IPR022684">
    <property type="entry name" value="Calpain_cysteine_protease"/>
</dbReference>
<comment type="similarity">
    <text evidence="1">Belongs to the peptidase C2 family.</text>
</comment>
<dbReference type="Pfam" id="PF00648">
    <property type="entry name" value="Peptidase_C2"/>
    <property type="match status" value="1"/>
</dbReference>
<gene>
    <name evidence="8" type="ORF">Ocin01_09475</name>
</gene>
<organism evidence="8 9">
    <name type="scientific">Orchesella cincta</name>
    <name type="common">Springtail</name>
    <name type="synonym">Podura cincta</name>
    <dbReference type="NCBI Taxonomy" id="48709"/>
    <lineage>
        <taxon>Eukaryota</taxon>
        <taxon>Metazoa</taxon>
        <taxon>Ecdysozoa</taxon>
        <taxon>Arthropoda</taxon>
        <taxon>Hexapoda</taxon>
        <taxon>Collembola</taxon>
        <taxon>Entomobryomorpha</taxon>
        <taxon>Entomobryoidea</taxon>
        <taxon>Orchesellidae</taxon>
        <taxon>Orchesellinae</taxon>
        <taxon>Orchesella</taxon>
    </lineage>
</organism>
<dbReference type="STRING" id="48709.A0A1D2MWM1"/>
<comment type="caution">
    <text evidence="8">The sequence shown here is derived from an EMBL/GenBank/DDBJ whole genome shotgun (WGS) entry which is preliminary data.</text>
</comment>
<evidence type="ECO:0000256" key="6">
    <source>
        <dbReference type="PROSITE-ProRule" id="PRU00239"/>
    </source>
</evidence>
<evidence type="ECO:0000313" key="9">
    <source>
        <dbReference type="Proteomes" id="UP000094527"/>
    </source>
</evidence>
<feature type="domain" description="Calpain catalytic" evidence="7">
    <location>
        <begin position="177"/>
        <end position="321"/>
    </location>
</feature>